<dbReference type="AlphaFoldDB" id="A0AAU9D6I4"/>
<sequence>MNNQQFNLITDPWIKVVDGDSKTCEVSLIDFFEKASNYRQLAGEMRSQDLAIVRFLLAILHTVYSRFSNENKPYEWLEIDPDNFQVLNSSTDYDEEDLLDTWENLFQGGEFSTIVVDYLKHNQESFNMFGEHPFYQVSRADYDSLVLEKYKIEKGTGTVAIKQMNRQISESNNTPDLFSPKISDFKNELDMPELVRWLISYQNYTGVTDKAKVETSEKFSTPSGWLYKLNPVYVQGKNLFETLMLNLVFDYDDEYHIERPIWECSDIKKYVEWRKKELLPDNRASLYTAWSRLIHIKWSSDGVPTIYSAGVPMYSSDNAFDIEPMSIWKKKSKKEPDIYVPAVKNKDYMDIAMWRNFGDYVNPNKSNEIHRPGIVKWLSRLKGDGILNRSLPISLVSVALVSDGNATSQSPFAEISDDLTMRLDVIFDDNSDFWPRRIEDTIDLTQDVSKSYWKFSDNLSKIRHLDSKEFNKKQMSKFYDRLNVPFKEWLASLSDQDDRDEKINKWKKTLWNIVNSEAKDFMKNSSPRDITGVEEDNNKSLNIFIARNRLLGSVANKLGIKR</sequence>
<evidence type="ECO:0000313" key="2">
    <source>
        <dbReference type="Proteomes" id="UP001321804"/>
    </source>
</evidence>
<accession>A0AAU9D6I4</accession>
<keyword evidence="2" id="KW-1185">Reference proteome</keyword>
<name>A0AAU9D6I4_9LACO</name>
<dbReference type="InterPro" id="IPR013381">
    <property type="entry name" value="CRISPR-assoc_prot_Cse1"/>
</dbReference>
<organism evidence="1 2">
    <name type="scientific">Xylocopilactobacillus apis</name>
    <dbReference type="NCBI Taxonomy" id="2932183"/>
    <lineage>
        <taxon>Bacteria</taxon>
        <taxon>Bacillati</taxon>
        <taxon>Bacillota</taxon>
        <taxon>Bacilli</taxon>
        <taxon>Lactobacillales</taxon>
        <taxon>Lactobacillaceae</taxon>
        <taxon>Xylocopilactobacillus</taxon>
    </lineage>
</organism>
<dbReference type="EMBL" id="AP026801">
    <property type="protein sequence ID" value="BDR57040.1"/>
    <property type="molecule type" value="Genomic_DNA"/>
</dbReference>
<protein>
    <submittedName>
        <fullName evidence="1">CRISPR-associated protein</fullName>
    </submittedName>
</protein>
<dbReference type="Gene3D" id="1.10.132.100">
    <property type="match status" value="1"/>
</dbReference>
<reference evidence="1 2" key="1">
    <citation type="journal article" date="2023" name="Microbiol. Spectr.">
        <title>Symbiosis of Carpenter Bees with Uncharacterized Lactic Acid Bacteria Showing NAD Auxotrophy.</title>
        <authorList>
            <person name="Kawasaki S."/>
            <person name="Ozawa K."/>
            <person name="Mori T."/>
            <person name="Yamamoto A."/>
            <person name="Ito M."/>
            <person name="Ohkuma M."/>
            <person name="Sakamoto M."/>
            <person name="Matsutani M."/>
        </authorList>
    </citation>
    <scope>NUCLEOTIDE SEQUENCE [LARGE SCALE GENOMIC DNA]</scope>
    <source>
        <strain evidence="1 2">KimC2</strain>
    </source>
</reference>
<dbReference type="Proteomes" id="UP001321804">
    <property type="component" value="Chromosome"/>
</dbReference>
<proteinExistence type="predicted"/>
<dbReference type="KEGG" id="xak:KIMC2_16020"/>
<evidence type="ECO:0000313" key="1">
    <source>
        <dbReference type="EMBL" id="BDR57040.1"/>
    </source>
</evidence>
<gene>
    <name evidence="1" type="ORF">KIMC2_16020</name>
</gene>
<dbReference type="RefSeq" id="WP_317695760.1">
    <property type="nucleotide sequence ID" value="NZ_AP026801.1"/>
</dbReference>
<dbReference type="Pfam" id="PF09481">
    <property type="entry name" value="CRISPR_Cse1"/>
    <property type="match status" value="1"/>
</dbReference>